<feature type="binding site" evidence="7">
    <location>
        <begin position="280"/>
        <end position="282"/>
    </location>
    <ligand>
        <name>ATP</name>
        <dbReference type="ChEBI" id="CHEBI:30616"/>
    </ligand>
</feature>
<keyword evidence="2 7" id="KW-0963">Cytoplasm</keyword>
<dbReference type="PANTHER" id="PTHR21060">
    <property type="entry name" value="ACETATE KINASE"/>
    <property type="match status" value="1"/>
</dbReference>
<dbReference type="PANTHER" id="PTHR21060:SF15">
    <property type="entry name" value="ACETATE KINASE-RELATED"/>
    <property type="match status" value="1"/>
</dbReference>
<keyword evidence="10" id="KW-1185">Reference proteome</keyword>
<name>A0ABS2GR14_9FIRM</name>
<organism evidence="9 10">
    <name type="scientific">Hydrogenoanaerobacterium saccharovorans</name>
    <dbReference type="NCBI Taxonomy" id="474960"/>
    <lineage>
        <taxon>Bacteria</taxon>
        <taxon>Bacillati</taxon>
        <taxon>Bacillota</taxon>
        <taxon>Clostridia</taxon>
        <taxon>Eubacteriales</taxon>
        <taxon>Oscillospiraceae</taxon>
        <taxon>Hydrogenoanaerobacterium</taxon>
    </lineage>
</organism>
<keyword evidence="7" id="KW-0460">Magnesium</keyword>
<dbReference type="InterPro" id="IPR043129">
    <property type="entry name" value="ATPase_NBD"/>
</dbReference>
<reference evidence="9 10" key="1">
    <citation type="journal article" date="2021" name="Sci. Rep.">
        <title>The distribution of antibiotic resistance genes in chicken gut microbiota commensals.</title>
        <authorList>
            <person name="Juricova H."/>
            <person name="Matiasovicova J."/>
            <person name="Kubasova T."/>
            <person name="Cejkova D."/>
            <person name="Rychlik I."/>
        </authorList>
    </citation>
    <scope>NUCLEOTIDE SEQUENCE [LARGE SCALE GENOMIC DNA]</scope>
    <source>
        <strain evidence="9 10">An564</strain>
    </source>
</reference>
<evidence type="ECO:0000256" key="4">
    <source>
        <dbReference type="ARBA" id="ARBA00022741"/>
    </source>
</evidence>
<accession>A0ABS2GR14</accession>
<dbReference type="CDD" id="cd24010">
    <property type="entry name" value="ASKHA_NBD_AcK_PK"/>
    <property type="match status" value="1"/>
</dbReference>
<keyword evidence="7" id="KW-0479">Metal-binding</keyword>
<dbReference type="PROSITE" id="PS01075">
    <property type="entry name" value="ACETATE_KINASE_1"/>
    <property type="match status" value="1"/>
</dbReference>
<comment type="subunit">
    <text evidence="7">Homodimer.</text>
</comment>
<dbReference type="EMBL" id="JACSNR010000010">
    <property type="protein sequence ID" value="MBM6924014.1"/>
    <property type="molecule type" value="Genomic_DNA"/>
</dbReference>
<sequence length="396" mass="43572">MKVLVINAGSSSLKYQLIDMTDESVLAKGLCERIGVDGRIEHKRADGVKVEKNLPFPTHKEAFLALIDMLTTGEGKVIDSMDEINAVGHRVLHGSEKYKVSTLVTDQVIEDIFAFRDLGPLHNPPQATAMKACQEVFGKDTPMVAVFDTSFHQTMPEKAYMFPIPYEYYEKYSIRRYGFHGTSHRFISGRYTELTGRKDRLIVCHLGNGSSITAVKDGKCLDTSMGLTPLDGFIMGTRCGGIDPSIVTFLMNKEGLTADEMSDIMNKKSGFLGVSGISSDCRDLIAAAGEGNHRAQLALDMLVYQIKKFIGGYAAAMGGVDAIAFTGGIGENDGNLRKEVCENMEYLGIKFDEEKNKVRGEQKISADDSKVEVWVIPTNEELLIARDTVEIVNKAK</sequence>
<evidence type="ECO:0000256" key="3">
    <source>
        <dbReference type="ARBA" id="ARBA00022679"/>
    </source>
</evidence>
<comment type="catalytic activity">
    <reaction evidence="7">
        <text>acetate + ATP = acetyl phosphate + ADP</text>
        <dbReference type="Rhea" id="RHEA:11352"/>
        <dbReference type="ChEBI" id="CHEBI:22191"/>
        <dbReference type="ChEBI" id="CHEBI:30089"/>
        <dbReference type="ChEBI" id="CHEBI:30616"/>
        <dbReference type="ChEBI" id="CHEBI:456216"/>
        <dbReference type="EC" id="2.7.2.1"/>
    </reaction>
</comment>
<feature type="binding site" evidence="7">
    <location>
        <position position="7"/>
    </location>
    <ligand>
        <name>Mg(2+)</name>
        <dbReference type="ChEBI" id="CHEBI:18420"/>
    </ligand>
</feature>
<keyword evidence="5 7" id="KW-0418">Kinase</keyword>
<proteinExistence type="inferred from homology"/>
<dbReference type="Proteomes" id="UP000724149">
    <property type="component" value="Unassembled WGS sequence"/>
</dbReference>
<comment type="function">
    <text evidence="7">Catalyzes the formation of acetyl phosphate from acetate and ATP. Can also catalyze the reverse reaction.</text>
</comment>
<evidence type="ECO:0000256" key="5">
    <source>
        <dbReference type="ARBA" id="ARBA00022777"/>
    </source>
</evidence>
<feature type="binding site" evidence="7">
    <location>
        <position position="14"/>
    </location>
    <ligand>
        <name>ATP</name>
        <dbReference type="ChEBI" id="CHEBI:30616"/>
    </ligand>
</feature>
<feature type="binding site" evidence="7">
    <location>
        <begin position="328"/>
        <end position="332"/>
    </location>
    <ligand>
        <name>ATP</name>
        <dbReference type="ChEBI" id="CHEBI:30616"/>
    </ligand>
</feature>
<dbReference type="NCBIfam" id="TIGR00016">
    <property type="entry name" value="ackA"/>
    <property type="match status" value="1"/>
</dbReference>
<dbReference type="InterPro" id="IPR023865">
    <property type="entry name" value="Aliphatic_acid_kinase_CS"/>
</dbReference>
<evidence type="ECO:0000256" key="6">
    <source>
        <dbReference type="ARBA" id="ARBA00022840"/>
    </source>
</evidence>
<dbReference type="PRINTS" id="PR00471">
    <property type="entry name" value="ACETATEKNASE"/>
</dbReference>
<dbReference type="PIRSF" id="PIRSF000722">
    <property type="entry name" value="Acetate_prop_kin"/>
    <property type="match status" value="1"/>
</dbReference>
<dbReference type="InterPro" id="IPR004372">
    <property type="entry name" value="Ac/propionate_kinase"/>
</dbReference>
<dbReference type="GO" id="GO:0016301">
    <property type="term" value="F:kinase activity"/>
    <property type="evidence" value="ECO:0007669"/>
    <property type="project" value="UniProtKB-KW"/>
</dbReference>
<comment type="caution">
    <text evidence="9">The sequence shown here is derived from an EMBL/GenBank/DDBJ whole genome shotgun (WGS) entry which is preliminary data.</text>
</comment>
<evidence type="ECO:0000313" key="10">
    <source>
        <dbReference type="Proteomes" id="UP000724149"/>
    </source>
</evidence>
<dbReference type="Pfam" id="PF00871">
    <property type="entry name" value="Acetate_kinase"/>
    <property type="match status" value="1"/>
</dbReference>
<dbReference type="InterPro" id="IPR000890">
    <property type="entry name" value="Aliphatic_acid_kin_short-chain"/>
</dbReference>
<evidence type="ECO:0000256" key="8">
    <source>
        <dbReference type="RuleBase" id="RU003835"/>
    </source>
</evidence>
<comment type="subcellular location">
    <subcellularLocation>
        <location evidence="7">Cytoplasm</location>
    </subcellularLocation>
</comment>
<dbReference type="EC" id="2.7.2.1" evidence="7"/>
<evidence type="ECO:0000313" key="9">
    <source>
        <dbReference type="EMBL" id="MBM6924014.1"/>
    </source>
</evidence>
<gene>
    <name evidence="7" type="primary">ackA</name>
    <name evidence="9" type="ORF">H9X81_10005</name>
</gene>
<feature type="site" description="Transition state stabilizer" evidence="7">
    <location>
        <position position="238"/>
    </location>
</feature>
<dbReference type="RefSeq" id="WP_177502767.1">
    <property type="nucleotide sequence ID" value="NZ_JACSNR010000010.1"/>
</dbReference>
<feature type="binding site" evidence="7">
    <location>
        <position position="380"/>
    </location>
    <ligand>
        <name>Mg(2+)</name>
        <dbReference type="ChEBI" id="CHEBI:18420"/>
    </ligand>
</feature>
<dbReference type="PROSITE" id="PS01076">
    <property type="entry name" value="ACETATE_KINASE_2"/>
    <property type="match status" value="1"/>
</dbReference>
<comment type="cofactor">
    <cofactor evidence="7">
        <name>Mg(2+)</name>
        <dbReference type="ChEBI" id="CHEBI:18420"/>
    </cofactor>
    <cofactor evidence="7">
        <name>Mn(2+)</name>
        <dbReference type="ChEBI" id="CHEBI:29035"/>
    </cofactor>
    <text evidence="7">Mg(2+). Can also accept Mn(2+).</text>
</comment>
<keyword evidence="3 7" id="KW-0808">Transferase</keyword>
<keyword evidence="4 7" id="KW-0547">Nucleotide-binding</keyword>
<dbReference type="SUPFAM" id="SSF53067">
    <property type="entry name" value="Actin-like ATPase domain"/>
    <property type="match status" value="2"/>
</dbReference>
<evidence type="ECO:0000256" key="1">
    <source>
        <dbReference type="ARBA" id="ARBA00008748"/>
    </source>
</evidence>
<comment type="pathway">
    <text evidence="7">Metabolic intermediate biosynthesis; acetyl-CoA biosynthesis; acetyl-CoA from acetate: step 1/2.</text>
</comment>
<feature type="site" description="Transition state stabilizer" evidence="7">
    <location>
        <position position="180"/>
    </location>
</feature>
<feature type="binding site" evidence="7">
    <location>
        <begin position="205"/>
        <end position="209"/>
    </location>
    <ligand>
        <name>ATP</name>
        <dbReference type="ChEBI" id="CHEBI:30616"/>
    </ligand>
</feature>
<keyword evidence="6 7" id="KW-0067">ATP-binding</keyword>
<evidence type="ECO:0000256" key="7">
    <source>
        <dbReference type="HAMAP-Rule" id="MF_00020"/>
    </source>
</evidence>
<feature type="binding site" evidence="7">
    <location>
        <position position="90"/>
    </location>
    <ligand>
        <name>substrate</name>
    </ligand>
</feature>
<comment type="similarity">
    <text evidence="1 7 8">Belongs to the acetokinase family.</text>
</comment>
<feature type="active site" description="Proton donor/acceptor" evidence="7">
    <location>
        <position position="148"/>
    </location>
</feature>
<dbReference type="Gene3D" id="3.30.420.40">
    <property type="match status" value="2"/>
</dbReference>
<protein>
    <recommendedName>
        <fullName evidence="7">Acetate kinase</fullName>
        <ecNumber evidence="7">2.7.2.1</ecNumber>
    </recommendedName>
    <alternativeName>
        <fullName evidence="7">Acetokinase</fullName>
    </alternativeName>
</protein>
<dbReference type="HAMAP" id="MF_00020">
    <property type="entry name" value="Acetate_kinase"/>
    <property type="match status" value="1"/>
</dbReference>
<evidence type="ECO:0000256" key="2">
    <source>
        <dbReference type="ARBA" id="ARBA00022490"/>
    </source>
</evidence>